<dbReference type="HAMAP" id="MF_00265">
    <property type="entry name" value="VapC_Nob1"/>
    <property type="match status" value="1"/>
</dbReference>
<keyword evidence="6 8" id="KW-0460">Magnesium</keyword>
<keyword evidence="11" id="KW-1185">Reference proteome</keyword>
<organism evidence="10 11">
    <name type="scientific">Cephaloticoccus primus</name>
    <dbReference type="NCBI Taxonomy" id="1548207"/>
    <lineage>
        <taxon>Bacteria</taxon>
        <taxon>Pseudomonadati</taxon>
        <taxon>Verrucomicrobiota</taxon>
        <taxon>Opitutia</taxon>
        <taxon>Opitutales</taxon>
        <taxon>Opitutaceae</taxon>
        <taxon>Cephaloticoccus</taxon>
    </lineage>
</organism>
<feature type="domain" description="PIN" evidence="9">
    <location>
        <begin position="5"/>
        <end position="122"/>
    </location>
</feature>
<evidence type="ECO:0000256" key="1">
    <source>
        <dbReference type="ARBA" id="ARBA00001946"/>
    </source>
</evidence>
<comment type="similarity">
    <text evidence="7 8">Belongs to the PINc/VapC protein family.</text>
</comment>
<gene>
    <name evidence="8" type="primary">vapC</name>
    <name evidence="10" type="ORF">AXK11_07800</name>
</gene>
<dbReference type="STRING" id="1548207.AXK11_07800"/>
<evidence type="ECO:0000256" key="3">
    <source>
        <dbReference type="ARBA" id="ARBA00022722"/>
    </source>
</evidence>
<feature type="binding site" evidence="8">
    <location>
        <position position="8"/>
    </location>
    <ligand>
        <name>Mg(2+)</name>
        <dbReference type="ChEBI" id="CHEBI:18420"/>
    </ligand>
</feature>
<feature type="binding site" evidence="8">
    <location>
        <position position="97"/>
    </location>
    <ligand>
        <name>Mg(2+)</name>
        <dbReference type="ChEBI" id="CHEBI:18420"/>
    </ligand>
</feature>
<dbReference type="SUPFAM" id="SSF88723">
    <property type="entry name" value="PIN domain-like"/>
    <property type="match status" value="1"/>
</dbReference>
<evidence type="ECO:0000256" key="4">
    <source>
        <dbReference type="ARBA" id="ARBA00022723"/>
    </source>
</evidence>
<evidence type="ECO:0000256" key="5">
    <source>
        <dbReference type="ARBA" id="ARBA00022801"/>
    </source>
</evidence>
<dbReference type="EMBL" id="LSZQ01000057">
    <property type="protein sequence ID" value="KXU34738.1"/>
    <property type="molecule type" value="Genomic_DNA"/>
</dbReference>
<dbReference type="PANTHER" id="PTHR33653">
    <property type="entry name" value="RIBONUCLEASE VAPC2"/>
    <property type="match status" value="1"/>
</dbReference>
<comment type="caution">
    <text evidence="10">The sequence shown here is derived from an EMBL/GenBank/DDBJ whole genome shotgun (WGS) entry which is preliminary data.</text>
</comment>
<dbReference type="Proteomes" id="UP000070058">
    <property type="component" value="Unassembled WGS sequence"/>
</dbReference>
<dbReference type="GO" id="GO:0000287">
    <property type="term" value="F:magnesium ion binding"/>
    <property type="evidence" value="ECO:0007669"/>
    <property type="project" value="UniProtKB-UniRule"/>
</dbReference>
<dbReference type="GO" id="GO:0090729">
    <property type="term" value="F:toxin activity"/>
    <property type="evidence" value="ECO:0007669"/>
    <property type="project" value="UniProtKB-KW"/>
</dbReference>
<dbReference type="InterPro" id="IPR022907">
    <property type="entry name" value="VapC_family"/>
</dbReference>
<keyword evidence="5 8" id="KW-0378">Hydrolase</keyword>
<protein>
    <recommendedName>
        <fullName evidence="8">Ribonuclease VapC</fullName>
        <shortName evidence="8">RNase VapC</shortName>
        <ecNumber evidence="8">3.1.-.-</ecNumber>
    </recommendedName>
    <alternativeName>
        <fullName evidence="8">Toxin VapC</fullName>
    </alternativeName>
</protein>
<evidence type="ECO:0000313" key="11">
    <source>
        <dbReference type="Proteomes" id="UP000070058"/>
    </source>
</evidence>
<comment type="function">
    <text evidence="8">Toxic component of a toxin-antitoxin (TA) system. An RNase.</text>
</comment>
<keyword evidence="8" id="KW-0800">Toxin</keyword>
<dbReference type="AlphaFoldDB" id="A0A139SJI5"/>
<evidence type="ECO:0000259" key="9">
    <source>
        <dbReference type="Pfam" id="PF01850"/>
    </source>
</evidence>
<evidence type="ECO:0000256" key="6">
    <source>
        <dbReference type="ARBA" id="ARBA00022842"/>
    </source>
</evidence>
<dbReference type="EC" id="3.1.-.-" evidence="8"/>
<dbReference type="InterPro" id="IPR002716">
    <property type="entry name" value="PIN_dom"/>
</dbReference>
<evidence type="ECO:0000313" key="10">
    <source>
        <dbReference type="EMBL" id="KXU34738.1"/>
    </source>
</evidence>
<accession>A0A139SJI5</accession>
<name>A0A139SJI5_9BACT</name>
<dbReference type="Gene3D" id="3.40.50.1010">
    <property type="entry name" value="5'-nuclease"/>
    <property type="match status" value="1"/>
</dbReference>
<dbReference type="GO" id="GO:0004540">
    <property type="term" value="F:RNA nuclease activity"/>
    <property type="evidence" value="ECO:0007669"/>
    <property type="project" value="InterPro"/>
</dbReference>
<dbReference type="Pfam" id="PF01850">
    <property type="entry name" value="PIN"/>
    <property type="match status" value="1"/>
</dbReference>
<comment type="cofactor">
    <cofactor evidence="1 8">
        <name>Mg(2+)</name>
        <dbReference type="ChEBI" id="CHEBI:18420"/>
    </cofactor>
</comment>
<evidence type="ECO:0000256" key="2">
    <source>
        <dbReference type="ARBA" id="ARBA00022649"/>
    </source>
</evidence>
<dbReference type="InterPro" id="IPR029060">
    <property type="entry name" value="PIN-like_dom_sf"/>
</dbReference>
<keyword evidence="3 8" id="KW-0540">Nuclease</keyword>
<dbReference type="RefSeq" id="WP_068630961.1">
    <property type="nucleotide sequence ID" value="NZ_LSZQ01000057.1"/>
</dbReference>
<evidence type="ECO:0000256" key="7">
    <source>
        <dbReference type="ARBA" id="ARBA00038093"/>
    </source>
</evidence>
<keyword evidence="2 8" id="KW-1277">Toxin-antitoxin system</keyword>
<dbReference type="GO" id="GO:0016787">
    <property type="term" value="F:hydrolase activity"/>
    <property type="evidence" value="ECO:0007669"/>
    <property type="project" value="UniProtKB-KW"/>
</dbReference>
<reference evidence="11" key="1">
    <citation type="submission" date="2016-02" db="EMBL/GenBank/DDBJ databases">
        <authorList>
            <person name="Sanders J.G."/>
            <person name="Lin J.Y."/>
            <person name="Wertz J.T."/>
            <person name="Russell J.A."/>
            <person name="Moreau C.S."/>
            <person name="Powell S."/>
        </authorList>
    </citation>
    <scope>NUCLEOTIDE SEQUENCE [LARGE SCALE GENOMIC DNA]</scope>
    <source>
        <strain evidence="11">CAG34</strain>
    </source>
</reference>
<keyword evidence="4 8" id="KW-0479">Metal-binding</keyword>
<evidence type="ECO:0000256" key="8">
    <source>
        <dbReference type="HAMAP-Rule" id="MF_00265"/>
    </source>
</evidence>
<proteinExistence type="inferred from homology"/>
<dbReference type="InterPro" id="IPR050556">
    <property type="entry name" value="Type_II_TA_system_RNase"/>
</dbReference>
<dbReference type="PANTHER" id="PTHR33653:SF1">
    <property type="entry name" value="RIBONUCLEASE VAPC2"/>
    <property type="match status" value="1"/>
</dbReference>
<sequence length="131" mass="14989">MRTLILADSNIYIAALRSGKAAPFWLFDKHQDRYEFATCEVVMLEVLRGIREPQVYDYVEREMERLIYLPVRKTTGLIARSLAWDLERAGRRVVVPDILIAACAKEAGAKVLARDQHFLQMPGVEVIQSLL</sequence>